<comment type="caution">
    <text evidence="5">The sequence shown here is derived from an EMBL/GenBank/DDBJ whole genome shotgun (WGS) entry which is preliminary data.</text>
</comment>
<dbReference type="GO" id="GO:0005829">
    <property type="term" value="C:cytosol"/>
    <property type="evidence" value="ECO:0007669"/>
    <property type="project" value="TreeGrafter"/>
</dbReference>
<dbReference type="InterPro" id="IPR050625">
    <property type="entry name" value="ParA/MinD_ATPase"/>
</dbReference>
<evidence type="ECO:0000313" key="5">
    <source>
        <dbReference type="EMBL" id="MBX0305199.1"/>
    </source>
</evidence>
<dbReference type="GO" id="GO:0016887">
    <property type="term" value="F:ATP hydrolysis activity"/>
    <property type="evidence" value="ECO:0007669"/>
    <property type="project" value="TreeGrafter"/>
</dbReference>
<dbReference type="Pfam" id="PF23442">
    <property type="entry name" value="DUF7125"/>
    <property type="match status" value="1"/>
</dbReference>
<name>A0A8J7YL53_9EURY</name>
<gene>
    <name evidence="5" type="ORF">EGD98_16160</name>
</gene>
<dbReference type="Gene3D" id="3.40.50.300">
    <property type="entry name" value="P-loop containing nucleotide triphosphate hydrolases"/>
    <property type="match status" value="2"/>
</dbReference>
<evidence type="ECO:0000259" key="4">
    <source>
        <dbReference type="Pfam" id="PF01656"/>
    </source>
</evidence>
<evidence type="ECO:0000313" key="6">
    <source>
        <dbReference type="Proteomes" id="UP000783863"/>
    </source>
</evidence>
<proteinExistence type="predicted"/>
<feature type="region of interest" description="Disordered" evidence="3">
    <location>
        <begin position="404"/>
        <end position="426"/>
    </location>
</feature>
<protein>
    <recommendedName>
        <fullName evidence="4">CobQ/CobB/MinD/ParA nucleotide binding domain-containing protein</fullName>
    </recommendedName>
</protein>
<evidence type="ECO:0000256" key="2">
    <source>
        <dbReference type="ARBA" id="ARBA00022840"/>
    </source>
</evidence>
<dbReference type="InterPro" id="IPR002586">
    <property type="entry name" value="CobQ/CobB/MinD/ParA_Nub-bd_dom"/>
</dbReference>
<dbReference type="PANTHER" id="PTHR43384:SF6">
    <property type="entry name" value="SEPTUM SITE-DETERMINING PROTEIN MIND HOMOLOG, CHLOROPLASTIC"/>
    <property type="match status" value="1"/>
</dbReference>
<dbReference type="InterPro" id="IPR027417">
    <property type="entry name" value="P-loop_NTPase"/>
</dbReference>
<keyword evidence="2" id="KW-0067">ATP-binding</keyword>
<organism evidence="5 6">
    <name type="scientific">Haloarcula salinisoli</name>
    <dbReference type="NCBI Taxonomy" id="2487746"/>
    <lineage>
        <taxon>Archaea</taxon>
        <taxon>Methanobacteriati</taxon>
        <taxon>Methanobacteriota</taxon>
        <taxon>Stenosarchaea group</taxon>
        <taxon>Halobacteria</taxon>
        <taxon>Halobacteriales</taxon>
        <taxon>Haloarculaceae</taxon>
        <taxon>Haloarcula</taxon>
    </lineage>
</organism>
<dbReference type="GO" id="GO:0005524">
    <property type="term" value="F:ATP binding"/>
    <property type="evidence" value="ECO:0007669"/>
    <property type="project" value="UniProtKB-KW"/>
</dbReference>
<dbReference type="PANTHER" id="PTHR43384">
    <property type="entry name" value="SEPTUM SITE-DETERMINING PROTEIN MIND HOMOLOG, CHLOROPLASTIC-RELATED"/>
    <property type="match status" value="1"/>
</dbReference>
<dbReference type="Pfam" id="PF01656">
    <property type="entry name" value="CbiA"/>
    <property type="match status" value="1"/>
</dbReference>
<dbReference type="SUPFAM" id="SSF52540">
    <property type="entry name" value="P-loop containing nucleoside triphosphate hydrolases"/>
    <property type="match status" value="2"/>
</dbReference>
<keyword evidence="1" id="KW-0547">Nucleotide-binding</keyword>
<dbReference type="GO" id="GO:0009898">
    <property type="term" value="C:cytoplasmic side of plasma membrane"/>
    <property type="evidence" value="ECO:0007669"/>
    <property type="project" value="TreeGrafter"/>
</dbReference>
<dbReference type="RefSeq" id="WP_220589443.1">
    <property type="nucleotide sequence ID" value="NZ_RKLQ01000003.1"/>
</dbReference>
<dbReference type="InterPro" id="IPR055549">
    <property type="entry name" value="DUF7125"/>
</dbReference>
<keyword evidence="6" id="KW-1185">Reference proteome</keyword>
<dbReference type="AlphaFoldDB" id="A0A8J7YL53"/>
<evidence type="ECO:0000256" key="1">
    <source>
        <dbReference type="ARBA" id="ARBA00022741"/>
    </source>
</evidence>
<sequence>MIAIAGAKGGCGKTTTTLGLARAFDRDGRPSFVIDGDQQLPNVHVAAGVDRDPTVAALQDGDDTSEVAQPLPDAARAGVLTAPQDPDLVDLASLLDRVPTGVESFVDCPAGAGPDAAEPISAADVVVIVTTGTERSLTSAAKTADMARELDTPVAGAVVNKCDEVPLAFQSTFDVPLLGRVPPCQSPQQDHRARAAYDHIAAELLSRLEAPPAPPEFQQIRLPLGLETVDRELGGGIPAGSVVAFSADPGAPSELLLHATTRARGTLYLTVDQSCEEIRAALSDSVVQTGDPTIRKLEGPSMLADAKALLRRLPSQVNVIVDTMDRLEQHDQEAYRDFLGTLSDAVATTDSIALLHTLDRSPTPRNRVTTERFADLVLRVDREQSGSATSYRFSVPKTEADEMITPSDGIDLTDTFSGRRSALNDD</sequence>
<dbReference type="GO" id="GO:0051782">
    <property type="term" value="P:negative regulation of cell division"/>
    <property type="evidence" value="ECO:0007669"/>
    <property type="project" value="TreeGrafter"/>
</dbReference>
<dbReference type="EMBL" id="RKLQ01000003">
    <property type="protein sequence ID" value="MBX0305199.1"/>
    <property type="molecule type" value="Genomic_DNA"/>
</dbReference>
<evidence type="ECO:0000256" key="3">
    <source>
        <dbReference type="SAM" id="MobiDB-lite"/>
    </source>
</evidence>
<reference evidence="5" key="1">
    <citation type="submission" date="2021-06" db="EMBL/GenBank/DDBJ databases">
        <title>Halomicroarcula sp. F24A a new haloarchaeum isolated from saline soil.</title>
        <authorList>
            <person name="Duran-Viseras A."/>
            <person name="Sanchez-Porro C."/>
            <person name="Ventosa A."/>
        </authorList>
    </citation>
    <scope>NUCLEOTIDE SEQUENCE</scope>
    <source>
        <strain evidence="5">F24A</strain>
    </source>
</reference>
<feature type="domain" description="CobQ/CobB/MinD/ParA nucleotide binding" evidence="4">
    <location>
        <begin position="2"/>
        <end position="164"/>
    </location>
</feature>
<dbReference type="Proteomes" id="UP000783863">
    <property type="component" value="Unassembled WGS sequence"/>
</dbReference>
<accession>A0A8J7YL53</accession>